<name>A0A918HLP4_9ACTN</name>
<proteinExistence type="predicted"/>
<accession>A0A918HLP4</accession>
<dbReference type="Pfam" id="PF01909">
    <property type="entry name" value="NTP_transf_2"/>
    <property type="match status" value="1"/>
</dbReference>
<evidence type="ECO:0000313" key="2">
    <source>
        <dbReference type="EMBL" id="GGT69710.1"/>
    </source>
</evidence>
<dbReference type="CDD" id="cd05403">
    <property type="entry name" value="NT_KNTase_like"/>
    <property type="match status" value="1"/>
</dbReference>
<organism evidence="2 3">
    <name type="scientific">Streptomyces phaeofaciens</name>
    <dbReference type="NCBI Taxonomy" id="68254"/>
    <lineage>
        <taxon>Bacteria</taxon>
        <taxon>Bacillati</taxon>
        <taxon>Actinomycetota</taxon>
        <taxon>Actinomycetes</taxon>
        <taxon>Kitasatosporales</taxon>
        <taxon>Streptomycetaceae</taxon>
        <taxon>Streptomyces</taxon>
    </lineage>
</organism>
<dbReference type="SUPFAM" id="SSF81301">
    <property type="entry name" value="Nucleotidyltransferase"/>
    <property type="match status" value="1"/>
</dbReference>
<dbReference type="Proteomes" id="UP000646776">
    <property type="component" value="Unassembled WGS sequence"/>
</dbReference>
<reference evidence="2" key="1">
    <citation type="journal article" date="2014" name="Int. J. Syst. Evol. Microbiol.">
        <title>Complete genome sequence of Corynebacterium casei LMG S-19264T (=DSM 44701T), isolated from a smear-ripened cheese.</title>
        <authorList>
            <consortium name="US DOE Joint Genome Institute (JGI-PGF)"/>
            <person name="Walter F."/>
            <person name="Albersmeier A."/>
            <person name="Kalinowski J."/>
            <person name="Ruckert C."/>
        </authorList>
    </citation>
    <scope>NUCLEOTIDE SEQUENCE</scope>
    <source>
        <strain evidence="2">JCM 4125</strain>
    </source>
</reference>
<keyword evidence="3" id="KW-1185">Reference proteome</keyword>
<evidence type="ECO:0000259" key="1">
    <source>
        <dbReference type="Pfam" id="PF01909"/>
    </source>
</evidence>
<dbReference type="EMBL" id="BMSA01000017">
    <property type="protein sequence ID" value="GGT69710.1"/>
    <property type="molecule type" value="Genomic_DNA"/>
</dbReference>
<feature type="domain" description="Polymerase nucleotidyl transferase" evidence="1">
    <location>
        <begin position="53"/>
        <end position="92"/>
    </location>
</feature>
<sequence>MAVLEESGENGMDLRGDRCVRPAAGLSAGREAEREAERREVVERVTRWAANRSDVVGLLLVGSCARGTAGPDSDVDLVLLTTEPSGYGEDGARVRELRLGEVIRVQAWGPVTEWRHATAGGLEVELGVTSTAWARTDPVDAGTRRVVTDGARPLYDPAGLLTALIRACG</sequence>
<protein>
    <recommendedName>
        <fullName evidence="1">Polymerase nucleotidyl transferase domain-containing protein</fullName>
    </recommendedName>
</protein>
<reference evidence="2" key="2">
    <citation type="submission" date="2020-09" db="EMBL/GenBank/DDBJ databases">
        <authorList>
            <person name="Sun Q."/>
            <person name="Ohkuma M."/>
        </authorList>
    </citation>
    <scope>NUCLEOTIDE SEQUENCE</scope>
    <source>
        <strain evidence="2">JCM 4125</strain>
    </source>
</reference>
<evidence type="ECO:0000313" key="3">
    <source>
        <dbReference type="Proteomes" id="UP000646776"/>
    </source>
</evidence>
<dbReference type="InterPro" id="IPR043519">
    <property type="entry name" value="NT_sf"/>
</dbReference>
<dbReference type="InterPro" id="IPR002934">
    <property type="entry name" value="Polymerase_NTP_transf_dom"/>
</dbReference>
<gene>
    <name evidence="2" type="ORF">GCM10010226_54590</name>
</gene>
<dbReference type="AlphaFoldDB" id="A0A918HLP4"/>
<dbReference type="GO" id="GO:0016779">
    <property type="term" value="F:nucleotidyltransferase activity"/>
    <property type="evidence" value="ECO:0007669"/>
    <property type="project" value="InterPro"/>
</dbReference>
<comment type="caution">
    <text evidence="2">The sequence shown here is derived from an EMBL/GenBank/DDBJ whole genome shotgun (WGS) entry which is preliminary data.</text>
</comment>
<dbReference type="Gene3D" id="3.30.460.10">
    <property type="entry name" value="Beta Polymerase, domain 2"/>
    <property type="match status" value="1"/>
</dbReference>